<dbReference type="AlphaFoldDB" id="A0AAD1TN01"/>
<gene>
    <name evidence="1" type="ORF">PECUL_23A023187</name>
</gene>
<proteinExistence type="predicted"/>
<sequence length="89" mass="9759">MGDIKPREVQATYLEIPPNSLITGDRRDTAAAYNTGVGKKQTIFPLTGNSRDHALSNPLSSRSFLDCLNLKRGPTTQGELIQDVDRNMA</sequence>
<organism evidence="1 2">
    <name type="scientific">Pelobates cultripes</name>
    <name type="common">Western spadefoot toad</name>
    <dbReference type="NCBI Taxonomy" id="61616"/>
    <lineage>
        <taxon>Eukaryota</taxon>
        <taxon>Metazoa</taxon>
        <taxon>Chordata</taxon>
        <taxon>Craniata</taxon>
        <taxon>Vertebrata</taxon>
        <taxon>Euteleostomi</taxon>
        <taxon>Amphibia</taxon>
        <taxon>Batrachia</taxon>
        <taxon>Anura</taxon>
        <taxon>Pelobatoidea</taxon>
        <taxon>Pelobatidae</taxon>
        <taxon>Pelobates</taxon>
    </lineage>
</organism>
<reference evidence="1" key="1">
    <citation type="submission" date="2022-03" db="EMBL/GenBank/DDBJ databases">
        <authorList>
            <person name="Alioto T."/>
            <person name="Alioto T."/>
            <person name="Gomez Garrido J."/>
        </authorList>
    </citation>
    <scope>NUCLEOTIDE SEQUENCE</scope>
</reference>
<dbReference type="Proteomes" id="UP001295444">
    <property type="component" value="Unassembled WGS sequence"/>
</dbReference>
<comment type="caution">
    <text evidence="1">The sequence shown here is derived from an EMBL/GenBank/DDBJ whole genome shotgun (WGS) entry which is preliminary data.</text>
</comment>
<dbReference type="EMBL" id="CAKOES020000188">
    <property type="protein sequence ID" value="CAH2330047.1"/>
    <property type="molecule type" value="Genomic_DNA"/>
</dbReference>
<evidence type="ECO:0000313" key="1">
    <source>
        <dbReference type="EMBL" id="CAH2330047.1"/>
    </source>
</evidence>
<evidence type="ECO:0000313" key="2">
    <source>
        <dbReference type="Proteomes" id="UP001295444"/>
    </source>
</evidence>
<accession>A0AAD1TN01</accession>
<keyword evidence="2" id="KW-1185">Reference proteome</keyword>
<name>A0AAD1TN01_PELCU</name>
<protein>
    <submittedName>
        <fullName evidence="1">Uncharacterized protein</fullName>
    </submittedName>
</protein>